<evidence type="ECO:0000313" key="3">
    <source>
        <dbReference type="Proteomes" id="UP000499080"/>
    </source>
</evidence>
<evidence type="ECO:0000313" key="2">
    <source>
        <dbReference type="EMBL" id="GBO31578.1"/>
    </source>
</evidence>
<proteinExistence type="predicted"/>
<dbReference type="EMBL" id="BGPR01054896">
    <property type="protein sequence ID" value="GBO31578.1"/>
    <property type="molecule type" value="Genomic_DNA"/>
</dbReference>
<name>A0A4Y2W4X0_ARAVE</name>
<sequence length="135" mass="15061">MVAMVDVGTQSSAHIITIEQSNAGDDGITIYERHITCVLIVVSKIKIWYPITLSAAGSATRRFALNVGCYRIASSIQRTSVSGDKQETRKKNHCVEWPLNGGNARRIAYGKKKGIEFPFLVTCERLVRSLREVRH</sequence>
<dbReference type="Proteomes" id="UP000499080">
    <property type="component" value="Unassembled WGS sequence"/>
</dbReference>
<gene>
    <name evidence="2" type="ORF">AVEN_105791_1</name>
    <name evidence="1" type="ORF">AVEN_193057_1</name>
</gene>
<comment type="caution">
    <text evidence="2">The sequence shown here is derived from an EMBL/GenBank/DDBJ whole genome shotgun (WGS) entry which is preliminary data.</text>
</comment>
<organism evidence="2 3">
    <name type="scientific">Araneus ventricosus</name>
    <name type="common">Orbweaver spider</name>
    <name type="synonym">Epeira ventricosa</name>
    <dbReference type="NCBI Taxonomy" id="182803"/>
    <lineage>
        <taxon>Eukaryota</taxon>
        <taxon>Metazoa</taxon>
        <taxon>Ecdysozoa</taxon>
        <taxon>Arthropoda</taxon>
        <taxon>Chelicerata</taxon>
        <taxon>Arachnida</taxon>
        <taxon>Araneae</taxon>
        <taxon>Araneomorphae</taxon>
        <taxon>Entelegynae</taxon>
        <taxon>Araneoidea</taxon>
        <taxon>Araneidae</taxon>
        <taxon>Araneus</taxon>
    </lineage>
</organism>
<evidence type="ECO:0000313" key="1">
    <source>
        <dbReference type="EMBL" id="GBO31576.1"/>
    </source>
</evidence>
<keyword evidence="3" id="KW-1185">Reference proteome</keyword>
<dbReference type="EMBL" id="BGPR01054894">
    <property type="protein sequence ID" value="GBO31576.1"/>
    <property type="molecule type" value="Genomic_DNA"/>
</dbReference>
<protein>
    <submittedName>
        <fullName evidence="2">Uncharacterized protein</fullName>
    </submittedName>
</protein>
<dbReference type="AlphaFoldDB" id="A0A4Y2W4X0"/>
<accession>A0A4Y2W4X0</accession>
<reference evidence="2 3" key="1">
    <citation type="journal article" date="2019" name="Sci. Rep.">
        <title>Orb-weaving spider Araneus ventricosus genome elucidates the spidroin gene catalogue.</title>
        <authorList>
            <person name="Kono N."/>
            <person name="Nakamura H."/>
            <person name="Ohtoshi R."/>
            <person name="Moran D.A.P."/>
            <person name="Shinohara A."/>
            <person name="Yoshida Y."/>
            <person name="Fujiwara M."/>
            <person name="Mori M."/>
            <person name="Tomita M."/>
            <person name="Arakawa K."/>
        </authorList>
    </citation>
    <scope>NUCLEOTIDE SEQUENCE [LARGE SCALE GENOMIC DNA]</scope>
</reference>